<feature type="region of interest" description="Disordered" evidence="7">
    <location>
        <begin position="37"/>
        <end position="350"/>
    </location>
</feature>
<dbReference type="InterPro" id="IPR005178">
    <property type="entry name" value="Ostalpha/TMEM184C"/>
</dbReference>
<feature type="compositionally biased region" description="Low complexity" evidence="7">
    <location>
        <begin position="1394"/>
        <end position="1404"/>
    </location>
</feature>
<dbReference type="GO" id="GO:0000976">
    <property type="term" value="F:transcription cis-regulatory region binding"/>
    <property type="evidence" value="ECO:0007669"/>
    <property type="project" value="TreeGrafter"/>
</dbReference>
<feature type="transmembrane region" description="Helical" evidence="8">
    <location>
        <begin position="908"/>
        <end position="928"/>
    </location>
</feature>
<dbReference type="CDD" id="cd12432">
    <property type="entry name" value="RRM_ACINU"/>
    <property type="match status" value="1"/>
</dbReference>
<dbReference type="PANTHER" id="PTHR37534">
    <property type="entry name" value="TRANSCRIPTIONAL ACTIVATOR PROTEIN UGA3"/>
    <property type="match status" value="1"/>
</dbReference>
<dbReference type="Pfam" id="PF03619">
    <property type="entry name" value="Solute_trans_a"/>
    <property type="match status" value="1"/>
</dbReference>
<reference evidence="11" key="1">
    <citation type="submission" date="2018-05" db="EMBL/GenBank/DDBJ databases">
        <title>Draft genome sequence of Stemphylium lycopersici strain CIDEFI 213.</title>
        <authorList>
            <person name="Medina R."/>
            <person name="Franco M.E.E."/>
            <person name="Lucentini C.G."/>
            <person name="Saparrat M.C.N."/>
            <person name="Balatti P.A."/>
        </authorList>
    </citation>
    <scope>NUCLEOTIDE SEQUENCE [LARGE SCALE GENOMIC DNA]</scope>
    <source>
        <strain evidence="11">CIDEFI 213</strain>
    </source>
</reference>
<feature type="domain" description="Zn(2)-C6 fungal-type" evidence="9">
    <location>
        <begin position="1109"/>
        <end position="1139"/>
    </location>
</feature>
<evidence type="ECO:0000256" key="2">
    <source>
        <dbReference type="ARBA" id="ARBA00004141"/>
    </source>
</evidence>
<feature type="region of interest" description="Disordered" evidence="7">
    <location>
        <begin position="1142"/>
        <end position="1198"/>
    </location>
</feature>
<dbReference type="Pfam" id="PF02037">
    <property type="entry name" value="SAP"/>
    <property type="match status" value="1"/>
</dbReference>
<dbReference type="SMART" id="SM01417">
    <property type="entry name" value="Solute_trans_a"/>
    <property type="match status" value="1"/>
</dbReference>
<name>A0A364N748_STELY</name>
<dbReference type="InterPro" id="IPR003034">
    <property type="entry name" value="SAP_dom"/>
</dbReference>
<evidence type="ECO:0000256" key="1">
    <source>
        <dbReference type="ARBA" id="ARBA00004123"/>
    </source>
</evidence>
<dbReference type="InterPro" id="IPR034257">
    <property type="entry name" value="Acinus_RRM"/>
</dbReference>
<dbReference type="SUPFAM" id="SSF57701">
    <property type="entry name" value="Zn2/Cys6 DNA-binding domain"/>
    <property type="match status" value="1"/>
</dbReference>
<dbReference type="Pfam" id="PF11951">
    <property type="entry name" value="Fungal_trans_2"/>
    <property type="match status" value="1"/>
</dbReference>
<organism evidence="10 11">
    <name type="scientific">Stemphylium lycopersici</name>
    <name type="common">Tomato gray leaf spot disease fungus</name>
    <name type="synonym">Thyrospora lycopersici</name>
    <dbReference type="NCBI Taxonomy" id="183478"/>
    <lineage>
        <taxon>Eukaryota</taxon>
        <taxon>Fungi</taxon>
        <taxon>Dikarya</taxon>
        <taxon>Ascomycota</taxon>
        <taxon>Pezizomycotina</taxon>
        <taxon>Dothideomycetes</taxon>
        <taxon>Pleosporomycetidae</taxon>
        <taxon>Pleosporales</taxon>
        <taxon>Pleosporineae</taxon>
        <taxon>Pleosporaceae</taxon>
        <taxon>Stemphylium</taxon>
    </lineage>
</organism>
<feature type="transmembrane region" description="Helical" evidence="8">
    <location>
        <begin position="747"/>
        <end position="768"/>
    </location>
</feature>
<feature type="transmembrane region" description="Helical" evidence="8">
    <location>
        <begin position="940"/>
        <end position="959"/>
    </location>
</feature>
<gene>
    <name evidence="10" type="ORF">DDE83_003616</name>
</gene>
<dbReference type="PROSITE" id="PS00463">
    <property type="entry name" value="ZN2_CY6_FUNGAL_1"/>
    <property type="match status" value="1"/>
</dbReference>
<accession>A0A364N748</accession>
<feature type="compositionally biased region" description="Polar residues" evidence="7">
    <location>
        <begin position="1163"/>
        <end position="1172"/>
    </location>
</feature>
<dbReference type="InterPro" id="IPR001138">
    <property type="entry name" value="Zn2Cys6_DnaBD"/>
</dbReference>
<dbReference type="GO" id="GO:0005634">
    <property type="term" value="C:nucleus"/>
    <property type="evidence" value="ECO:0007669"/>
    <property type="project" value="UniProtKB-SubCell"/>
</dbReference>
<keyword evidence="3 8" id="KW-0812">Transmembrane</keyword>
<dbReference type="Pfam" id="PF00172">
    <property type="entry name" value="Zn_clus"/>
    <property type="match status" value="1"/>
</dbReference>
<evidence type="ECO:0000259" key="9">
    <source>
        <dbReference type="PROSITE" id="PS50048"/>
    </source>
</evidence>
<dbReference type="OrthoDB" id="5348404at2759"/>
<feature type="region of interest" description="Disordered" evidence="7">
    <location>
        <begin position="1382"/>
        <end position="1404"/>
    </location>
</feature>
<dbReference type="Gene3D" id="4.10.240.10">
    <property type="entry name" value="Zn(2)-C6 fungal-type DNA-binding domain"/>
    <property type="match status" value="1"/>
</dbReference>
<evidence type="ECO:0000313" key="10">
    <source>
        <dbReference type="EMBL" id="RAR13090.1"/>
    </source>
</evidence>
<evidence type="ECO:0000256" key="4">
    <source>
        <dbReference type="ARBA" id="ARBA00022989"/>
    </source>
</evidence>
<sequence length="1637" mass="181806">MADYSKQTVAQLRQILKDRGIPSTGLTRKAQIIEKLEEADGTLEATNAPDAGDEGADAPPDAAEQVDEEVDEKHVVPKVEAPGPALKEAGEPGAQPEAEPEAMPVPVAATDAIPETISHIDSEVPPPDQAQAVEQPAEPVTKADEPGSIQPAGVFNPPPADPDEAVGPAVTEPADAEVEGQNAEKAPEGELPDAPGPAAEALRLARLESEAAGDVQDIDMDAKPSSFTPSEQQSVEKPELLTIPEQSTAETSRLNTEELEADARKRKRRSDTPEMISQEIRAKRHRPSEEPAPEVYLKEDEDVVMEQRPDEETEHVADIKHDPTNGEHTLSMEAGSPAAEPEARRERREKAARYKDLVKSSVNETPQEALTDDRPTVPALHPVTSALYIRNFMRPLRPEPLQAHLVALASPPASSPDSSIIKALFLDSMKTHALVLFTSKTAASRVRASLHGSIWPPEGNRKELWVDFIPEESVENWIKEEEDALIAEKEARINKRPINPRRFEVVYPESSDGSITAVFQEVGSSVPVNAPRGPRGSADVRRPSMHQPPTPSLSSAPTKDVRQNTEASFKTLHDLFNSTEAKPQLFYLPVSDEISELRLKELDAETSRDWAPSETRKGRGIKTEAKYKYTFDDDDRIVEAGEDRGPWSEGYRGGRGGRGGFRGRGRGGHRDLVSCQQYCLGNRLFFVTSLIDDCIGAPNAGTFCVTNHEITAAIVAFLSMATCEGQISENEAILEEALPFGRRETTFHLLALNICCAFASMSIALSLYHIMQHALHYLRPYEQKHIIRILAVIPVYACTTFLAYVFYTNAVYFELVRECYAAYAVVSFFTLMCHYIAPDLHEQKVYFRNVQPKNWGWPLNWIQKLTGGENKGCLRKPRSGVTWFNVYRQLKEDLTPNKPVLKMLSVKLIVFLTFWQTWLISLLIRLGVLTSTKYVAEQDLRLGILCLLTCVEIFIFAIVHRWAFPWRPYDIDHLPKYPEETYECGPNEALLEALNPWDYFCAAARGFRWLFHGVHTRKQDPSYGKNVGFQGRGGIESDPLHGEVMGRGGQKGKDHRKTAYHPQKYLNQLPASSAPGSSSTRSLRTLAIHASHRAEKMPSKSRGLRTSTGCLTCRKRRVKCDEVRPNCKNCERVDRECVYAEKASAPRRPRALSVRKPDEDANANDTVPSNSEAEPGGSLPENGLSSQPADPIQSWIPFPTEQPDLSNNVIPDDGFFLDDSLFTFGDSLTPNFGPVEWALRLNRYDLLAEDAISSMQGQPQSNRWNFDIASLSRRQSPRQSIALGAGEDPFSNVDVQSVTFPAQPWNTEARIEIKREELIYFEHYVKVVAPILDLFDPEKHFANVVPHLALRNVGLLKSLLAVGACHMSLETNNMALHQDQGVSNEAASNVQPGTPASSSSAPPTTRRIAEQFYYETLHYLSQNLMYQSYTSSHEILATAVMISTYEMYGTASNSDHSNWDRHLRGAFWIQRNSAGETLLRMLDAWKQILPPSFEPVPIASVPQGIPPPSGLETDQIEPIWIHPPAHAAAVQTYHFARIIMILNQPSTGGLNMYQTRFKLLRESTSTICGIAVAHQSQNSPSAFVSFQAIYAAALCAETKDRQEEILRILRMVLSISKFPSISILDDLVNVWGGGTKS</sequence>
<dbReference type="Proteomes" id="UP000249619">
    <property type="component" value="Unassembled WGS sequence"/>
</dbReference>
<dbReference type="GO" id="GO:0000981">
    <property type="term" value="F:DNA-binding transcription factor activity, RNA polymerase II-specific"/>
    <property type="evidence" value="ECO:0007669"/>
    <property type="project" value="InterPro"/>
</dbReference>
<dbReference type="GO" id="GO:0008270">
    <property type="term" value="F:zinc ion binding"/>
    <property type="evidence" value="ECO:0007669"/>
    <property type="project" value="InterPro"/>
</dbReference>
<dbReference type="InterPro" id="IPR036864">
    <property type="entry name" value="Zn2-C6_fun-type_DNA-bd_sf"/>
</dbReference>
<keyword evidence="11" id="KW-1185">Reference proteome</keyword>
<dbReference type="GO" id="GO:0016020">
    <property type="term" value="C:membrane"/>
    <property type="evidence" value="ECO:0007669"/>
    <property type="project" value="UniProtKB-SubCell"/>
</dbReference>
<dbReference type="PANTHER" id="PTHR37534:SF3">
    <property type="entry name" value="ZN(II)2CYS6 TRANSCRIPTION FACTOR (EUROFUNG)"/>
    <property type="match status" value="1"/>
</dbReference>
<keyword evidence="4 8" id="KW-1133">Transmembrane helix</keyword>
<feature type="compositionally biased region" description="Polar residues" evidence="7">
    <location>
        <begin position="244"/>
        <end position="254"/>
    </location>
</feature>
<protein>
    <submittedName>
        <fullName evidence="10">Sap domain containing protein</fullName>
    </submittedName>
</protein>
<comment type="caution">
    <text evidence="10">The sequence shown here is derived from an EMBL/GenBank/DDBJ whole genome shotgun (WGS) entry which is preliminary data.</text>
</comment>
<keyword evidence="6" id="KW-0539">Nucleus</keyword>
<feature type="compositionally biased region" description="Low complexity" evidence="7">
    <location>
        <begin position="91"/>
        <end position="109"/>
    </location>
</feature>
<dbReference type="STRING" id="183478.A0A364N748"/>
<dbReference type="PROSITE" id="PS50048">
    <property type="entry name" value="ZN2_CY6_FUNGAL_2"/>
    <property type="match status" value="1"/>
</dbReference>
<feature type="compositionally biased region" description="Basic and acidic residues" evidence="7">
    <location>
        <begin position="305"/>
        <end position="325"/>
    </location>
</feature>
<evidence type="ECO:0000256" key="7">
    <source>
        <dbReference type="SAM" id="MobiDB-lite"/>
    </source>
</evidence>
<comment type="subcellular location">
    <subcellularLocation>
        <location evidence="2">Membrane</location>
        <topology evidence="2">Multi-pass membrane protein</topology>
    </subcellularLocation>
    <subcellularLocation>
        <location evidence="1">Nucleus</location>
    </subcellularLocation>
</comment>
<evidence type="ECO:0000256" key="5">
    <source>
        <dbReference type="ARBA" id="ARBA00023136"/>
    </source>
</evidence>
<dbReference type="InterPro" id="IPR036361">
    <property type="entry name" value="SAP_dom_sf"/>
</dbReference>
<evidence type="ECO:0000256" key="8">
    <source>
        <dbReference type="SAM" id="Phobius"/>
    </source>
</evidence>
<dbReference type="InterPro" id="IPR032552">
    <property type="entry name" value="RSB_motif"/>
</dbReference>
<dbReference type="Gene3D" id="1.10.720.30">
    <property type="entry name" value="SAP domain"/>
    <property type="match status" value="1"/>
</dbReference>
<dbReference type="SMART" id="SM00066">
    <property type="entry name" value="GAL4"/>
    <property type="match status" value="1"/>
</dbReference>
<dbReference type="InterPro" id="IPR021858">
    <property type="entry name" value="Fun_TF"/>
</dbReference>
<dbReference type="GO" id="GO:0045944">
    <property type="term" value="P:positive regulation of transcription by RNA polymerase II"/>
    <property type="evidence" value="ECO:0007669"/>
    <property type="project" value="TreeGrafter"/>
</dbReference>
<feature type="transmembrane region" description="Helical" evidence="8">
    <location>
        <begin position="820"/>
        <end position="837"/>
    </location>
</feature>
<dbReference type="CDD" id="cd00067">
    <property type="entry name" value="GAL4"/>
    <property type="match status" value="1"/>
</dbReference>
<keyword evidence="5 8" id="KW-0472">Membrane</keyword>
<evidence type="ECO:0000256" key="6">
    <source>
        <dbReference type="ARBA" id="ARBA00023242"/>
    </source>
</evidence>
<feature type="compositionally biased region" description="Polar residues" evidence="7">
    <location>
        <begin position="1382"/>
        <end position="1392"/>
    </location>
</feature>
<evidence type="ECO:0000256" key="3">
    <source>
        <dbReference type="ARBA" id="ARBA00022692"/>
    </source>
</evidence>
<proteinExistence type="predicted"/>
<feature type="region of interest" description="Disordered" evidence="7">
    <location>
        <begin position="525"/>
        <end position="563"/>
    </location>
</feature>
<dbReference type="EMBL" id="QGDH01000041">
    <property type="protein sequence ID" value="RAR13090.1"/>
    <property type="molecule type" value="Genomic_DNA"/>
</dbReference>
<feature type="compositionally biased region" description="Basic and acidic residues" evidence="7">
    <location>
        <begin position="341"/>
        <end position="350"/>
    </location>
</feature>
<dbReference type="Pfam" id="PF16294">
    <property type="entry name" value="RSB_motif"/>
    <property type="match status" value="1"/>
</dbReference>
<evidence type="ECO:0000313" key="11">
    <source>
        <dbReference type="Proteomes" id="UP000249619"/>
    </source>
</evidence>
<feature type="transmembrane region" description="Helical" evidence="8">
    <location>
        <begin position="789"/>
        <end position="808"/>
    </location>
</feature>